<comment type="catalytic activity">
    <reaction evidence="7">
        <text>(S)-malate = fumarate + H2O</text>
        <dbReference type="Rhea" id="RHEA:12460"/>
        <dbReference type="ChEBI" id="CHEBI:15377"/>
        <dbReference type="ChEBI" id="CHEBI:15589"/>
        <dbReference type="ChEBI" id="CHEBI:29806"/>
        <dbReference type="EC" id="4.2.1.2"/>
    </reaction>
</comment>
<feature type="binding site" evidence="7">
    <location>
        <position position="313"/>
    </location>
    <ligand>
        <name>substrate</name>
    </ligand>
</feature>
<dbReference type="InterPro" id="IPR020557">
    <property type="entry name" value="Fumarate_lyase_CS"/>
</dbReference>
<comment type="miscellaneous">
    <text evidence="7">There are 2 substrate-binding sites: the catalytic A site, and the non-catalytic B site that may play a role in the transfer of substrate or product between the active site and the solvent. Alternatively, the B site may bind allosteric effectors.</text>
</comment>
<dbReference type="FunFam" id="1.10.275.10:FF:000001">
    <property type="entry name" value="Fumarate hydratase, mitochondrial"/>
    <property type="match status" value="1"/>
</dbReference>
<dbReference type="FunFam" id="1.10.40.30:FF:000002">
    <property type="entry name" value="Fumarate hydratase class II"/>
    <property type="match status" value="1"/>
</dbReference>
<evidence type="ECO:0000256" key="6">
    <source>
        <dbReference type="ARBA" id="ARBA00023239"/>
    </source>
</evidence>
<dbReference type="FunFam" id="1.20.200.10:FF:000001">
    <property type="entry name" value="Fumarate hydratase, mitochondrial"/>
    <property type="match status" value="1"/>
</dbReference>
<organism evidence="10 11">
    <name type="scientific">Pseudomonas duriflava</name>
    <dbReference type="NCBI Taxonomy" id="459528"/>
    <lineage>
        <taxon>Bacteria</taxon>
        <taxon>Pseudomonadati</taxon>
        <taxon>Pseudomonadota</taxon>
        <taxon>Gammaproteobacteria</taxon>
        <taxon>Pseudomonadales</taxon>
        <taxon>Pseudomonadaceae</taxon>
        <taxon>Pseudomonas</taxon>
    </lineage>
</organism>
<dbReference type="EMBL" id="VLKY01000005">
    <property type="protein sequence ID" value="TWI55026.1"/>
    <property type="molecule type" value="Genomic_DNA"/>
</dbReference>
<dbReference type="GO" id="GO:0006106">
    <property type="term" value="P:fumarate metabolic process"/>
    <property type="evidence" value="ECO:0007669"/>
    <property type="project" value="InterPro"/>
</dbReference>
<dbReference type="PANTHER" id="PTHR11444:SF22">
    <property type="entry name" value="FUMARATE HYDRATASE CLASS II"/>
    <property type="match status" value="1"/>
</dbReference>
<evidence type="ECO:0000313" key="11">
    <source>
        <dbReference type="Proteomes" id="UP000316905"/>
    </source>
</evidence>
<keyword evidence="6 7" id="KW-0456">Lyase</keyword>
<dbReference type="PRINTS" id="PR00149">
    <property type="entry name" value="FUMRATELYASE"/>
</dbReference>
<keyword evidence="11" id="KW-1185">Reference proteome</keyword>
<dbReference type="PROSITE" id="PS00163">
    <property type="entry name" value="FUMARATE_LYASES"/>
    <property type="match status" value="1"/>
</dbReference>
<feature type="binding site" evidence="7">
    <location>
        <begin position="133"/>
        <end position="135"/>
    </location>
    <ligand>
        <name>substrate</name>
    </ligand>
</feature>
<sequence length="458" mass="48876">MNNNRIERDSMGELAVPAEALYGAQTQRAVNNFPVSGQRMPAAFVRALILAKAAAAQANVELGQLSVELGDAISDACQQLLKEDFMAHFPVDVFQTGSGTSTNMNANEVIATLASRRFGDTVSPNDHVNCGQSSNDIIPTSIHVSAAIELHERLLPALGHLLSVICEKSLEVHPFVKTGRTHLMDAMPVRMSQALDGWAQQIQSNIQYLTALQPSLQALAQGGTAVGTGVNAHPRFAEQFCTELKALTGLSFTPGANFFALIGSQDTAVALSGQLKTTAVSLMKIANDLRWMNSGPLAGLAEIELEALQPGSSIMPGKVNPVIPEATAMVAAQVIGNDATITVAGQSGNFELNVMLPVIAQNLLHSIQLLSNVSHLLADRAIATFKVNQAKLKEALDRNPILVTALNPLIGYLKAAEIAKLAYKEGRPIIEVALEHTELSREELEHLLSPEKLTEGGR</sequence>
<dbReference type="InterPro" id="IPR008948">
    <property type="entry name" value="L-Aspartase-like"/>
</dbReference>
<dbReference type="NCBIfam" id="NF008909">
    <property type="entry name" value="PRK12273.1"/>
    <property type="match status" value="1"/>
</dbReference>
<proteinExistence type="inferred from homology"/>
<comment type="pathway">
    <text evidence="7">Carbohydrate metabolism; tricarboxylic acid cycle; (S)-malate from fumarate: step 1/1.</text>
</comment>
<feature type="domain" description="Fumarate lyase N-terminal" evidence="8">
    <location>
        <begin position="12"/>
        <end position="336"/>
    </location>
</feature>
<dbReference type="Proteomes" id="UP000316905">
    <property type="component" value="Unassembled WGS sequence"/>
</dbReference>
<keyword evidence="4 7" id="KW-0963">Cytoplasm</keyword>
<evidence type="ECO:0000256" key="4">
    <source>
        <dbReference type="ARBA" id="ARBA00022490"/>
    </source>
</evidence>
<dbReference type="GO" id="GO:0006099">
    <property type="term" value="P:tricarboxylic acid cycle"/>
    <property type="evidence" value="ECO:0007669"/>
    <property type="project" value="UniProtKB-UniRule"/>
</dbReference>
<evidence type="ECO:0000259" key="8">
    <source>
        <dbReference type="Pfam" id="PF00206"/>
    </source>
</evidence>
<protein>
    <recommendedName>
        <fullName evidence="7">Fumarate hydratase class II</fullName>
        <shortName evidence="7">Fumarase C</shortName>
        <ecNumber evidence="7">4.2.1.2</ecNumber>
    </recommendedName>
    <alternativeName>
        <fullName evidence="7">Aerobic fumarase</fullName>
    </alternativeName>
    <alternativeName>
        <fullName evidence="7">Iron-independent fumarase</fullName>
    </alternativeName>
</protein>
<feature type="active site" description="Proton donor/acceptor" evidence="7">
    <location>
        <position position="182"/>
    </location>
</feature>
<comment type="caution">
    <text evidence="7">Lacks conserved residue(s) required for the propagation of feature annotation.</text>
</comment>
<keyword evidence="5 7" id="KW-0816">Tricarboxylic acid cycle</keyword>
<feature type="binding site" evidence="7">
    <location>
        <position position="181"/>
    </location>
    <ligand>
        <name>substrate</name>
    </ligand>
</feature>
<comment type="similarity">
    <text evidence="1">Belongs to the class-II fumarase/aspartase family. Aspartase subfamily.</text>
</comment>
<dbReference type="AlphaFoldDB" id="A0A562QG65"/>
<evidence type="ECO:0000259" key="9">
    <source>
        <dbReference type="Pfam" id="PF10415"/>
    </source>
</evidence>
<dbReference type="GO" id="GO:0005737">
    <property type="term" value="C:cytoplasm"/>
    <property type="evidence" value="ECO:0007669"/>
    <property type="project" value="UniProtKB-SubCell"/>
</dbReference>
<comment type="subcellular location">
    <subcellularLocation>
        <location evidence="7">Cytoplasm</location>
    </subcellularLocation>
</comment>
<dbReference type="OrthoDB" id="9802809at2"/>
<dbReference type="CDD" id="cd01362">
    <property type="entry name" value="Fumarase_classII"/>
    <property type="match status" value="1"/>
</dbReference>
<dbReference type="InterPro" id="IPR000362">
    <property type="entry name" value="Fumarate_lyase_fam"/>
</dbReference>
<dbReference type="Pfam" id="PF00206">
    <property type="entry name" value="Lyase_1"/>
    <property type="match status" value="1"/>
</dbReference>
<feature type="active site" evidence="7">
    <location>
        <position position="312"/>
    </location>
</feature>
<accession>A0A562QG65</accession>
<dbReference type="HAMAP" id="MF_00743">
    <property type="entry name" value="FumaraseC"/>
    <property type="match status" value="1"/>
</dbReference>
<dbReference type="InterPro" id="IPR022761">
    <property type="entry name" value="Fumarate_lyase_N"/>
</dbReference>
<dbReference type="Gene3D" id="1.10.40.30">
    <property type="entry name" value="Fumarase/aspartase (C-terminal domain)"/>
    <property type="match status" value="1"/>
</dbReference>
<dbReference type="InterPro" id="IPR024083">
    <property type="entry name" value="Fumarase/histidase_N"/>
</dbReference>
<evidence type="ECO:0000256" key="2">
    <source>
        <dbReference type="ARBA" id="ARBA00009084"/>
    </source>
</evidence>
<feature type="binding site" evidence="7">
    <location>
        <begin position="318"/>
        <end position="320"/>
    </location>
    <ligand>
        <name>substrate</name>
    </ligand>
</feature>
<evidence type="ECO:0000256" key="3">
    <source>
        <dbReference type="ARBA" id="ARBA00011881"/>
    </source>
</evidence>
<comment type="function">
    <text evidence="7">Involved in the TCA cycle. Catalyzes the stereospecific interconversion of fumarate to L-malate.</text>
</comment>
<reference evidence="10 11" key="1">
    <citation type="journal article" date="2015" name="Stand. Genomic Sci.">
        <title>Genomic Encyclopedia of Bacterial and Archaeal Type Strains, Phase III: the genomes of soil and plant-associated and newly described type strains.</title>
        <authorList>
            <person name="Whitman W.B."/>
            <person name="Woyke T."/>
            <person name="Klenk H.P."/>
            <person name="Zhou Y."/>
            <person name="Lilburn T.G."/>
            <person name="Beck B.J."/>
            <person name="De Vos P."/>
            <person name="Vandamme P."/>
            <person name="Eisen J.A."/>
            <person name="Garrity G."/>
            <person name="Hugenholtz P."/>
            <person name="Kyrpides N.C."/>
        </authorList>
    </citation>
    <scope>NUCLEOTIDE SEQUENCE [LARGE SCALE GENOMIC DNA]</scope>
    <source>
        <strain evidence="10 11">CGMCC 1.6858</strain>
    </source>
</reference>
<comment type="caution">
    <text evidence="10">The sequence shown here is derived from an EMBL/GenBank/DDBJ whole genome shotgun (WGS) entry which is preliminary data.</text>
</comment>
<feature type="domain" description="Fumarase C C-terminal" evidence="9">
    <location>
        <begin position="402"/>
        <end position="454"/>
    </location>
</feature>
<dbReference type="SUPFAM" id="SSF48557">
    <property type="entry name" value="L-aspartase-like"/>
    <property type="match status" value="1"/>
</dbReference>
<feature type="binding site" evidence="7">
    <location>
        <begin position="98"/>
        <end position="100"/>
    </location>
    <ligand>
        <name>substrate</name>
    </ligand>
</feature>
<dbReference type="UniPathway" id="UPA00223">
    <property type="reaction ID" value="UER01007"/>
</dbReference>
<comment type="subunit">
    <text evidence="3 7">Homotetramer.</text>
</comment>
<dbReference type="Gene3D" id="1.10.275.10">
    <property type="entry name" value="Fumarase/aspartase (N-terminal domain)"/>
    <property type="match status" value="1"/>
</dbReference>
<dbReference type="EC" id="4.2.1.2" evidence="7"/>
<dbReference type="RefSeq" id="WP_145141037.1">
    <property type="nucleotide sequence ID" value="NZ_VLKY01000005.1"/>
</dbReference>
<comment type="similarity">
    <text evidence="2 7">Belongs to the class-II fumarase/aspartase family. Fumarase subfamily.</text>
</comment>
<dbReference type="GO" id="GO:0004333">
    <property type="term" value="F:fumarate hydratase activity"/>
    <property type="evidence" value="ECO:0007669"/>
    <property type="project" value="UniProtKB-UniRule"/>
</dbReference>
<evidence type="ECO:0000256" key="5">
    <source>
        <dbReference type="ARBA" id="ARBA00022532"/>
    </source>
</evidence>
<evidence type="ECO:0000256" key="1">
    <source>
        <dbReference type="ARBA" id="ARBA00005596"/>
    </source>
</evidence>
<name>A0A562QG65_9PSED</name>
<dbReference type="Gene3D" id="1.20.200.10">
    <property type="entry name" value="Fumarase/aspartase (Central domain)"/>
    <property type="match status" value="1"/>
</dbReference>
<evidence type="ECO:0000256" key="7">
    <source>
        <dbReference type="HAMAP-Rule" id="MF_00743"/>
    </source>
</evidence>
<dbReference type="PRINTS" id="PR00145">
    <property type="entry name" value="ARGSUCLYASE"/>
</dbReference>
<dbReference type="PANTHER" id="PTHR11444">
    <property type="entry name" value="ASPARTATEAMMONIA/ARGININOSUCCINATE/ADENYLOSUCCINATE LYASE"/>
    <property type="match status" value="1"/>
</dbReference>
<gene>
    <name evidence="7" type="primary">fumC</name>
    <name evidence="10" type="ORF">IQ22_01937</name>
</gene>
<evidence type="ECO:0000313" key="10">
    <source>
        <dbReference type="EMBL" id="TWI55026.1"/>
    </source>
</evidence>
<dbReference type="Pfam" id="PF10415">
    <property type="entry name" value="FumaraseC_C"/>
    <property type="match status" value="1"/>
</dbReference>
<feature type="site" description="Important for catalytic activity" evidence="7">
    <location>
        <position position="325"/>
    </location>
</feature>
<dbReference type="InterPro" id="IPR018951">
    <property type="entry name" value="Fumarase_C_C"/>
</dbReference>
<dbReference type="InterPro" id="IPR005677">
    <property type="entry name" value="Fum_hydII"/>
</dbReference>